<dbReference type="RefSeq" id="WP_089225328.1">
    <property type="nucleotide sequence ID" value="NZ_FZOF01000009.1"/>
</dbReference>
<reference evidence="2 3" key="1">
    <citation type="submission" date="2017-06" db="EMBL/GenBank/DDBJ databases">
        <authorList>
            <person name="Kim H.J."/>
            <person name="Triplett B.A."/>
        </authorList>
    </citation>
    <scope>NUCLEOTIDE SEQUENCE [LARGE SCALE GENOMIC DNA]</scope>
    <source>
        <strain evidence="2 3">CGMCC 4.1858</strain>
    </source>
</reference>
<feature type="compositionally biased region" description="Basic and acidic residues" evidence="1">
    <location>
        <begin position="362"/>
        <end position="371"/>
    </location>
</feature>
<feature type="compositionally biased region" description="Low complexity" evidence="1">
    <location>
        <begin position="376"/>
        <end position="390"/>
    </location>
</feature>
<accession>A0A239HXR7</accession>
<proteinExistence type="predicted"/>
<evidence type="ECO:0000313" key="2">
    <source>
        <dbReference type="EMBL" id="SNS85024.1"/>
    </source>
</evidence>
<organism evidence="2 3">
    <name type="scientific">Actinacidiphila glaucinigra</name>
    <dbReference type="NCBI Taxonomy" id="235986"/>
    <lineage>
        <taxon>Bacteria</taxon>
        <taxon>Bacillati</taxon>
        <taxon>Actinomycetota</taxon>
        <taxon>Actinomycetes</taxon>
        <taxon>Kitasatosporales</taxon>
        <taxon>Streptomycetaceae</taxon>
        <taxon>Actinacidiphila</taxon>
    </lineage>
</organism>
<gene>
    <name evidence="2" type="ORF">SAMN05216252_109107</name>
</gene>
<protein>
    <recommendedName>
        <fullName evidence="4">Tetratricopeptide repeat protein</fullName>
    </recommendedName>
</protein>
<dbReference type="EMBL" id="FZOF01000009">
    <property type="protein sequence ID" value="SNS85024.1"/>
    <property type="molecule type" value="Genomic_DNA"/>
</dbReference>
<keyword evidence="3" id="KW-1185">Reference proteome</keyword>
<dbReference type="AlphaFoldDB" id="A0A239HXR7"/>
<feature type="region of interest" description="Disordered" evidence="1">
    <location>
        <begin position="348"/>
        <end position="427"/>
    </location>
</feature>
<evidence type="ECO:0000256" key="1">
    <source>
        <dbReference type="SAM" id="MobiDB-lite"/>
    </source>
</evidence>
<dbReference type="OrthoDB" id="2379299at2"/>
<dbReference type="Proteomes" id="UP000198280">
    <property type="component" value="Unassembled WGS sequence"/>
</dbReference>
<evidence type="ECO:0008006" key="4">
    <source>
        <dbReference type="Google" id="ProtNLM"/>
    </source>
</evidence>
<evidence type="ECO:0000313" key="3">
    <source>
        <dbReference type="Proteomes" id="UP000198280"/>
    </source>
</evidence>
<sequence>MNEALTAIRRLVDAGDARGAIRELRAHAETTDPARLAPLVQGVARLSGLDALASAAAALAAEPRGAQELYAYGYACVEDGASFLAVPALRAALREAPGSRRVLVELVAALEREERHTEATELLRAREPDLAPWPERYLLAHNALVAGEVALARDTAARLPRPAGADESWRPAEERLRRMLGRAEAVAGFCPLDDRDLRGWHHVLTGGLLATLSPYGFADGMTGRWAFLQDSPGLCRLGLDRLRLTIEAAGAAPRAVCALPDRSSRIMALAAARVLELPVEPYAPDRPDTVVVGYDLGDSDPALLRGLLDRAPGQVLYEHATCWTRPPAVCADVSGLLAQHCVPFWGEQVRQDPDGSVGTSPADDRAERDIAGDVLAADPAPDPGDGATPPDTDEVFRSFAARLAGRRPRGPREWAAPSGPVRSSRFA</sequence>
<name>A0A239HXR7_9ACTN</name>